<protein>
    <submittedName>
        <fullName evidence="1">Uncharacterized protein</fullName>
    </submittedName>
</protein>
<dbReference type="AlphaFoldDB" id="H1XPX1"/>
<keyword evidence="2" id="KW-1185">Reference proteome</keyword>
<dbReference type="STRING" id="880073.Cabys_3628"/>
<accession>H1XPX1</accession>
<dbReference type="EMBL" id="CM001402">
    <property type="protein sequence ID" value="EHO41097.1"/>
    <property type="molecule type" value="Genomic_DNA"/>
</dbReference>
<reference evidence="1 2" key="1">
    <citation type="submission" date="2011-09" db="EMBL/GenBank/DDBJ databases">
        <title>The permanent draft genome of Caldithrix abyssi DSM 13497.</title>
        <authorList>
            <consortium name="US DOE Joint Genome Institute (JGI-PGF)"/>
            <person name="Lucas S."/>
            <person name="Han J."/>
            <person name="Lapidus A."/>
            <person name="Bruce D."/>
            <person name="Goodwin L."/>
            <person name="Pitluck S."/>
            <person name="Peters L."/>
            <person name="Kyrpides N."/>
            <person name="Mavromatis K."/>
            <person name="Ivanova N."/>
            <person name="Mikhailova N."/>
            <person name="Chertkov O."/>
            <person name="Detter J.C."/>
            <person name="Tapia R."/>
            <person name="Han C."/>
            <person name="Land M."/>
            <person name="Hauser L."/>
            <person name="Markowitz V."/>
            <person name="Cheng J.-F."/>
            <person name="Hugenholtz P."/>
            <person name="Woyke T."/>
            <person name="Wu D."/>
            <person name="Spring S."/>
            <person name="Brambilla E."/>
            <person name="Klenk H.-P."/>
            <person name="Eisen J.A."/>
        </authorList>
    </citation>
    <scope>NUCLEOTIDE SEQUENCE [LARGE SCALE GENOMIC DNA]</scope>
    <source>
        <strain evidence="1 2">DSM 13497</strain>
    </source>
</reference>
<dbReference type="HOGENOM" id="CLU_2449031_0_0_0"/>
<dbReference type="PaxDb" id="880073-Calab_1476"/>
<gene>
    <name evidence="1" type="ORF">Calab_1476</name>
</gene>
<proteinExistence type="predicted"/>
<evidence type="ECO:0000313" key="1">
    <source>
        <dbReference type="EMBL" id="EHO41097.1"/>
    </source>
</evidence>
<dbReference type="InParanoid" id="H1XPX1"/>
<dbReference type="Proteomes" id="UP000004671">
    <property type="component" value="Chromosome"/>
</dbReference>
<name>H1XPX1_CALAY</name>
<evidence type="ECO:0000313" key="2">
    <source>
        <dbReference type="Proteomes" id="UP000004671"/>
    </source>
</evidence>
<sequence>MTASSSASGSIEARMHRFYKWCLAEILKEHKSIVSNGVYLENANYLKRLRIMPLVATAQLIYDLAEQAGLLLSNESIELFNQINQYRRK</sequence>
<organism evidence="1 2">
    <name type="scientific">Caldithrix abyssi DSM 13497</name>
    <dbReference type="NCBI Taxonomy" id="880073"/>
    <lineage>
        <taxon>Bacteria</taxon>
        <taxon>Pseudomonadati</taxon>
        <taxon>Calditrichota</taxon>
        <taxon>Calditrichia</taxon>
        <taxon>Calditrichales</taxon>
        <taxon>Calditrichaceae</taxon>
        <taxon>Caldithrix</taxon>
    </lineage>
</organism>